<dbReference type="RefSeq" id="WP_212591562.1">
    <property type="nucleotide sequence ID" value="NZ_FZON01000003.1"/>
</dbReference>
<reference evidence="2 3" key="1">
    <citation type="submission" date="2017-06" db="EMBL/GenBank/DDBJ databases">
        <authorList>
            <person name="Kim H.J."/>
            <person name="Triplett B.A."/>
        </authorList>
    </citation>
    <scope>NUCLEOTIDE SEQUENCE [LARGE SCALE GENOMIC DNA]</scope>
    <source>
        <strain evidence="2 3">DSM 11445</strain>
    </source>
</reference>
<name>A0A239BEF3_9RHOB</name>
<sequence>MRTLFAAAVAVLFALPAVADETEGLVLAYDRKANLLVLTDKTIWQLPTTIDVPADLGAGDRVLLEYQTAGEVGLTAIDSLTRLSIALRNDEDGGS</sequence>
<evidence type="ECO:0000313" key="3">
    <source>
        <dbReference type="Proteomes" id="UP000198440"/>
    </source>
</evidence>
<dbReference type="EMBL" id="FZON01000003">
    <property type="protein sequence ID" value="SNS06417.1"/>
    <property type="molecule type" value="Genomic_DNA"/>
</dbReference>
<organism evidence="2 3">
    <name type="scientific">Antarctobacter heliothermus</name>
    <dbReference type="NCBI Taxonomy" id="74033"/>
    <lineage>
        <taxon>Bacteria</taxon>
        <taxon>Pseudomonadati</taxon>
        <taxon>Pseudomonadota</taxon>
        <taxon>Alphaproteobacteria</taxon>
        <taxon>Rhodobacterales</taxon>
        <taxon>Roseobacteraceae</taxon>
        <taxon>Antarctobacter</taxon>
    </lineage>
</organism>
<gene>
    <name evidence="2" type="ORF">SAMN04488078_100373</name>
</gene>
<dbReference type="Proteomes" id="UP000198440">
    <property type="component" value="Unassembled WGS sequence"/>
</dbReference>
<protein>
    <recommendedName>
        <fullName evidence="4">DUF1344 domain-containing protein</fullName>
    </recommendedName>
</protein>
<evidence type="ECO:0000256" key="1">
    <source>
        <dbReference type="SAM" id="SignalP"/>
    </source>
</evidence>
<accession>A0A239BEF3</accession>
<dbReference type="AlphaFoldDB" id="A0A239BEF3"/>
<feature type="signal peptide" evidence="1">
    <location>
        <begin position="1"/>
        <end position="19"/>
    </location>
</feature>
<keyword evidence="1" id="KW-0732">Signal</keyword>
<evidence type="ECO:0000313" key="2">
    <source>
        <dbReference type="EMBL" id="SNS06417.1"/>
    </source>
</evidence>
<evidence type="ECO:0008006" key="4">
    <source>
        <dbReference type="Google" id="ProtNLM"/>
    </source>
</evidence>
<feature type="chain" id="PRO_5012760158" description="DUF1344 domain-containing protein" evidence="1">
    <location>
        <begin position="20"/>
        <end position="95"/>
    </location>
</feature>
<proteinExistence type="predicted"/>